<feature type="compositionally biased region" description="Basic and acidic residues" evidence="1">
    <location>
        <begin position="681"/>
        <end position="691"/>
    </location>
</feature>
<feature type="compositionally biased region" description="Polar residues" evidence="1">
    <location>
        <begin position="658"/>
        <end position="671"/>
    </location>
</feature>
<protein>
    <submittedName>
        <fullName evidence="2">Uncharacterized protein</fullName>
    </submittedName>
</protein>
<feature type="compositionally biased region" description="Basic and acidic residues" evidence="1">
    <location>
        <begin position="348"/>
        <end position="357"/>
    </location>
</feature>
<feature type="region of interest" description="Disordered" evidence="1">
    <location>
        <begin position="161"/>
        <end position="192"/>
    </location>
</feature>
<gene>
    <name evidence="2" type="ORF">SUNI508_07162</name>
</gene>
<proteinExistence type="predicted"/>
<evidence type="ECO:0000256" key="1">
    <source>
        <dbReference type="SAM" id="MobiDB-lite"/>
    </source>
</evidence>
<feature type="compositionally biased region" description="Basic and acidic residues" evidence="1">
    <location>
        <begin position="164"/>
        <end position="176"/>
    </location>
</feature>
<dbReference type="Proteomes" id="UP001408356">
    <property type="component" value="Unassembled WGS sequence"/>
</dbReference>
<feature type="region of interest" description="Disordered" evidence="1">
    <location>
        <begin position="600"/>
        <end position="627"/>
    </location>
</feature>
<keyword evidence="3" id="KW-1185">Reference proteome</keyword>
<dbReference type="EMBL" id="JARVKF010000299">
    <property type="protein sequence ID" value="KAK9419676.1"/>
    <property type="molecule type" value="Genomic_DNA"/>
</dbReference>
<feature type="compositionally biased region" description="Polar residues" evidence="1">
    <location>
        <begin position="552"/>
        <end position="573"/>
    </location>
</feature>
<dbReference type="SUPFAM" id="SSF63748">
    <property type="entry name" value="Tudor/PWWP/MBT"/>
    <property type="match status" value="1"/>
</dbReference>
<comment type="caution">
    <text evidence="2">The sequence shown here is derived from an EMBL/GenBank/DDBJ whole genome shotgun (WGS) entry which is preliminary data.</text>
</comment>
<sequence>MDPPPSFDFVESDRAKELERLRSHWTSEKDKIRRHYMSLLRAESDPDMWESLETEKQAKLTDLDKTLALQERDLQERHDRDKRLRAVLQQQLSDLKPVSSLDQNLPLTPKPEAGDEQPGLPNMPPYKPSAASAPPNKIQVEVWLQLTYGQHRLMLRIQGLSRDQAQKRRTSSDLSKKAKRPRSCHDVDQEDGAAATVRLPDVDGRTTTYQEVRRRATEDGHWDTIIEYPSNSRHWYVLYCEEHRLHFKQSALSAAAKHLNSPSHNFPNRHQKAALEALGFRVVDCTKELQATHNAEVNLAFNHGYVPENIPKGLGKKVEYPFTTVSAVAKSQKKLDHKSFPSSQDSEDSPKSREDIPGNKLNSTNRQIITNPKPFYAYYCDFAEEVDGEIQTSIWPVIILGWDDLTQGLPPADGLVPVKRLVDTTLLEKDSEPPKCYIYSDEMDKIVGWAPGYQDGGMAIKIKQRKFPVMFFDDHNSYAWVAGKSLSRFPIGKKHVPKKKGYKERAFNEARNYIAQREGYPCWEDREIARKKNQLIPWQPGMSRASRDSEVRNTAQKSEIQNPSTKRTYSEFQSLAEDESQPGSQDWVDQELQALIERGGEIPGDEDYQMSTKNDSSDDTDTDTDLDVAGGINVKELFKKGKAWSSVYKLRSEDRSEPATSTSPTRTQKSSIADIVSGTALDDHTLKDLGPAHRRAKQARTMKESSPVVINMDKGDQTRKQNASEPRAASMPITTGQAPVQKLNTQRIAQAQHRLSMPPVVGVSALVPTASSVINTLPVESSQQHEHPLRRESGLPSSFESTTGALTDTKEAQDDPLAMANKQHELRSLPGSSKPTGDSPIASVSVPGSPYMLHRFELSLYQHQRAGILVDWTRPSPEEHGIQLFDCESNKVQSAPGGPVDVRIDAAFWGSLHLKSLPGNSVITIAQDDETTTIMFDRKKGDERISSGKVQARKFVDWLRNERRKLGLKLKTSVG</sequence>
<feature type="region of interest" description="Disordered" evidence="1">
    <location>
        <begin position="650"/>
        <end position="705"/>
    </location>
</feature>
<feature type="compositionally biased region" description="Basic and acidic residues" evidence="1">
    <location>
        <begin position="783"/>
        <end position="793"/>
    </location>
</feature>
<feature type="region of interest" description="Disordered" evidence="1">
    <location>
        <begin position="779"/>
        <end position="802"/>
    </location>
</feature>
<organism evidence="2 3">
    <name type="scientific">Seiridium unicorne</name>
    <dbReference type="NCBI Taxonomy" id="138068"/>
    <lineage>
        <taxon>Eukaryota</taxon>
        <taxon>Fungi</taxon>
        <taxon>Dikarya</taxon>
        <taxon>Ascomycota</taxon>
        <taxon>Pezizomycotina</taxon>
        <taxon>Sordariomycetes</taxon>
        <taxon>Xylariomycetidae</taxon>
        <taxon>Amphisphaeriales</taxon>
        <taxon>Sporocadaceae</taxon>
        <taxon>Seiridium</taxon>
    </lineage>
</organism>
<feature type="region of interest" description="Disordered" evidence="1">
    <location>
        <begin position="333"/>
        <end position="366"/>
    </location>
</feature>
<evidence type="ECO:0000313" key="3">
    <source>
        <dbReference type="Proteomes" id="UP001408356"/>
    </source>
</evidence>
<evidence type="ECO:0000313" key="2">
    <source>
        <dbReference type="EMBL" id="KAK9419676.1"/>
    </source>
</evidence>
<name>A0ABR2UZ63_9PEZI</name>
<dbReference type="Gene3D" id="2.30.30.140">
    <property type="match status" value="1"/>
</dbReference>
<feature type="region of interest" description="Disordered" evidence="1">
    <location>
        <begin position="95"/>
        <end position="133"/>
    </location>
</feature>
<feature type="region of interest" description="Disordered" evidence="1">
    <location>
        <begin position="534"/>
        <end position="586"/>
    </location>
</feature>
<feature type="compositionally biased region" description="Acidic residues" evidence="1">
    <location>
        <begin position="617"/>
        <end position="626"/>
    </location>
</feature>
<reference evidence="2 3" key="1">
    <citation type="journal article" date="2024" name="J. Plant Pathol.">
        <title>Sequence and assembly of the genome of Seiridium unicorne, isolate CBS 538.82, causal agent of cypress canker disease.</title>
        <authorList>
            <person name="Scali E."/>
            <person name="Rocca G.D."/>
            <person name="Danti R."/>
            <person name="Garbelotto M."/>
            <person name="Barberini S."/>
            <person name="Baroncelli R."/>
            <person name="Emiliani G."/>
        </authorList>
    </citation>
    <scope>NUCLEOTIDE SEQUENCE [LARGE SCALE GENOMIC DNA]</scope>
    <source>
        <strain evidence="2 3">BM-138-508</strain>
    </source>
</reference>
<accession>A0ABR2UZ63</accession>